<accession>A0ABR3GY00</accession>
<name>A0ABR3GY00_9PEZI</name>
<protein>
    <submittedName>
        <fullName evidence="1">Uncharacterized protein</fullName>
    </submittedName>
</protein>
<comment type="caution">
    <text evidence="1">The sequence shown here is derived from an EMBL/GenBank/DDBJ whole genome shotgun (WGS) entry which is preliminary data.</text>
</comment>
<evidence type="ECO:0000313" key="2">
    <source>
        <dbReference type="Proteomes" id="UP001447188"/>
    </source>
</evidence>
<sequence length="90" mass="10010">MPVPYSGNATVRVKTTAYDGQMRTVYSDRTTTIVSEVYLPPTKVSTVYQATTVYLPATQTVADIIDTTPEWDEFENAWAEYYRADSTAGA</sequence>
<evidence type="ECO:0000313" key="1">
    <source>
        <dbReference type="EMBL" id="KAL0640587.1"/>
    </source>
</evidence>
<gene>
    <name evidence="1" type="ORF">Q9L58_000251</name>
</gene>
<dbReference type="Proteomes" id="UP001447188">
    <property type="component" value="Unassembled WGS sequence"/>
</dbReference>
<proteinExistence type="predicted"/>
<reference evidence="1 2" key="1">
    <citation type="submission" date="2024-02" db="EMBL/GenBank/DDBJ databases">
        <title>Discinaceae phylogenomics.</title>
        <authorList>
            <person name="Dirks A.C."/>
            <person name="James T.Y."/>
        </authorList>
    </citation>
    <scope>NUCLEOTIDE SEQUENCE [LARGE SCALE GENOMIC DNA]</scope>
    <source>
        <strain evidence="1 2">ACD0624</strain>
    </source>
</reference>
<keyword evidence="2" id="KW-1185">Reference proteome</keyword>
<organism evidence="1 2">
    <name type="scientific">Discina gigas</name>
    <dbReference type="NCBI Taxonomy" id="1032678"/>
    <lineage>
        <taxon>Eukaryota</taxon>
        <taxon>Fungi</taxon>
        <taxon>Dikarya</taxon>
        <taxon>Ascomycota</taxon>
        <taxon>Pezizomycotina</taxon>
        <taxon>Pezizomycetes</taxon>
        <taxon>Pezizales</taxon>
        <taxon>Discinaceae</taxon>
        <taxon>Discina</taxon>
    </lineage>
</organism>
<dbReference type="EMBL" id="JBBBZM010000002">
    <property type="protein sequence ID" value="KAL0640587.1"/>
    <property type="molecule type" value="Genomic_DNA"/>
</dbReference>